<evidence type="ECO:0000256" key="1">
    <source>
        <dbReference type="SAM" id="MobiDB-lite"/>
    </source>
</evidence>
<organism evidence="2 3">
    <name type="scientific">Falco tinnunculus</name>
    <name type="common">Common kestrel</name>
    <dbReference type="NCBI Taxonomy" id="100819"/>
    <lineage>
        <taxon>Eukaryota</taxon>
        <taxon>Metazoa</taxon>
        <taxon>Chordata</taxon>
        <taxon>Craniata</taxon>
        <taxon>Vertebrata</taxon>
        <taxon>Euteleostomi</taxon>
        <taxon>Archelosauria</taxon>
        <taxon>Archosauria</taxon>
        <taxon>Dinosauria</taxon>
        <taxon>Saurischia</taxon>
        <taxon>Theropoda</taxon>
        <taxon>Coelurosauria</taxon>
        <taxon>Aves</taxon>
        <taxon>Neognathae</taxon>
        <taxon>Neoaves</taxon>
        <taxon>Telluraves</taxon>
        <taxon>Australaves</taxon>
        <taxon>Falconiformes</taxon>
        <taxon>Falconidae</taxon>
        <taxon>Falco</taxon>
    </lineage>
</organism>
<accession>A0A8C4UH99</accession>
<dbReference type="Ensembl" id="ENSFTIT00000013157.1">
    <property type="protein sequence ID" value="ENSFTIP00000012618.1"/>
    <property type="gene ID" value="ENSFTIG00000008436.1"/>
</dbReference>
<keyword evidence="3" id="KW-1185">Reference proteome</keyword>
<proteinExistence type="predicted"/>
<evidence type="ECO:0000313" key="3">
    <source>
        <dbReference type="Proteomes" id="UP000694562"/>
    </source>
</evidence>
<reference evidence="2" key="2">
    <citation type="submission" date="2025-09" db="UniProtKB">
        <authorList>
            <consortium name="Ensembl"/>
        </authorList>
    </citation>
    <scope>IDENTIFICATION</scope>
</reference>
<dbReference type="Proteomes" id="UP000694562">
    <property type="component" value="Unplaced"/>
</dbReference>
<dbReference type="AlphaFoldDB" id="A0A8C4UH99"/>
<feature type="region of interest" description="Disordered" evidence="1">
    <location>
        <begin position="74"/>
        <end position="107"/>
    </location>
</feature>
<name>A0A8C4UH99_FALTI</name>
<reference evidence="2" key="1">
    <citation type="submission" date="2025-08" db="UniProtKB">
        <authorList>
            <consortium name="Ensembl"/>
        </authorList>
    </citation>
    <scope>IDENTIFICATION</scope>
</reference>
<evidence type="ECO:0000313" key="2">
    <source>
        <dbReference type="Ensembl" id="ENSFTIP00000012618.1"/>
    </source>
</evidence>
<sequence length="143" mass="15246">MPTEGPRWAGAESEPEWGEARVCFGVARPAPGGSGLSLGGSWAWSLAACCPATGLLQCRGPLVLPPGPLQRLSMQKRDHAPSAPPTALPVVPTPHSQLRQRSPDVGHGTERCIQGICNSYRNETAPCGYNSEFPSSCIVLWWD</sequence>
<protein>
    <submittedName>
        <fullName evidence="2">Uncharacterized protein</fullName>
    </submittedName>
</protein>